<dbReference type="AlphaFoldDB" id="A0AAV9AZV0"/>
<feature type="transmembrane region" description="Helical" evidence="5">
    <location>
        <begin position="32"/>
        <end position="52"/>
    </location>
</feature>
<comment type="caution">
    <text evidence="6">The sequence shown here is derived from an EMBL/GenBank/DDBJ whole genome shotgun (WGS) entry which is preliminary data.</text>
</comment>
<evidence type="ECO:0000256" key="2">
    <source>
        <dbReference type="ARBA" id="ARBA00022692"/>
    </source>
</evidence>
<organism evidence="6 7">
    <name type="scientific">Acorus gramineus</name>
    <name type="common">Dwarf sweet flag</name>
    <dbReference type="NCBI Taxonomy" id="55184"/>
    <lineage>
        <taxon>Eukaryota</taxon>
        <taxon>Viridiplantae</taxon>
        <taxon>Streptophyta</taxon>
        <taxon>Embryophyta</taxon>
        <taxon>Tracheophyta</taxon>
        <taxon>Spermatophyta</taxon>
        <taxon>Magnoliopsida</taxon>
        <taxon>Liliopsida</taxon>
        <taxon>Acoraceae</taxon>
        <taxon>Acorus</taxon>
    </lineage>
</organism>
<evidence type="ECO:0000313" key="6">
    <source>
        <dbReference type="EMBL" id="KAK1269939.1"/>
    </source>
</evidence>
<comment type="subcellular location">
    <subcellularLocation>
        <location evidence="1">Membrane</location>
        <topology evidence="1">Multi-pass membrane protein</topology>
    </subcellularLocation>
</comment>
<dbReference type="GO" id="GO:0016020">
    <property type="term" value="C:membrane"/>
    <property type="evidence" value="ECO:0007669"/>
    <property type="project" value="UniProtKB-SubCell"/>
</dbReference>
<keyword evidence="3 5" id="KW-1133">Transmembrane helix</keyword>
<dbReference type="InterPro" id="IPR044772">
    <property type="entry name" value="NO3_transporter"/>
</dbReference>
<evidence type="ECO:0000256" key="1">
    <source>
        <dbReference type="ARBA" id="ARBA00004141"/>
    </source>
</evidence>
<dbReference type="EMBL" id="JAUJYN010000006">
    <property type="protein sequence ID" value="KAK1269939.1"/>
    <property type="molecule type" value="Genomic_DNA"/>
</dbReference>
<keyword evidence="2 5" id="KW-0812">Transmembrane</keyword>
<reference evidence="6" key="1">
    <citation type="journal article" date="2023" name="Nat. Commun.">
        <title>Diploid and tetraploid genomes of Acorus and the evolution of monocots.</title>
        <authorList>
            <person name="Ma L."/>
            <person name="Liu K.W."/>
            <person name="Li Z."/>
            <person name="Hsiao Y.Y."/>
            <person name="Qi Y."/>
            <person name="Fu T."/>
            <person name="Tang G.D."/>
            <person name="Zhang D."/>
            <person name="Sun W.H."/>
            <person name="Liu D.K."/>
            <person name="Li Y."/>
            <person name="Chen G.Z."/>
            <person name="Liu X.D."/>
            <person name="Liao X.Y."/>
            <person name="Jiang Y.T."/>
            <person name="Yu X."/>
            <person name="Hao Y."/>
            <person name="Huang J."/>
            <person name="Zhao X.W."/>
            <person name="Ke S."/>
            <person name="Chen Y.Y."/>
            <person name="Wu W.L."/>
            <person name="Hsu J.L."/>
            <person name="Lin Y.F."/>
            <person name="Huang M.D."/>
            <person name="Li C.Y."/>
            <person name="Huang L."/>
            <person name="Wang Z.W."/>
            <person name="Zhao X."/>
            <person name="Zhong W.Y."/>
            <person name="Peng D.H."/>
            <person name="Ahmad S."/>
            <person name="Lan S."/>
            <person name="Zhang J.S."/>
            <person name="Tsai W.C."/>
            <person name="Van de Peer Y."/>
            <person name="Liu Z.J."/>
        </authorList>
    </citation>
    <scope>NUCLEOTIDE SEQUENCE</scope>
    <source>
        <strain evidence="6">SCP</strain>
    </source>
</reference>
<evidence type="ECO:0000256" key="5">
    <source>
        <dbReference type="SAM" id="Phobius"/>
    </source>
</evidence>
<dbReference type="GO" id="GO:0015112">
    <property type="term" value="F:nitrate transmembrane transporter activity"/>
    <property type="evidence" value="ECO:0007669"/>
    <property type="project" value="InterPro"/>
</dbReference>
<evidence type="ECO:0000313" key="7">
    <source>
        <dbReference type="Proteomes" id="UP001179952"/>
    </source>
</evidence>
<accession>A0AAV9AZV0</accession>
<name>A0AAV9AZV0_ACOGR</name>
<reference evidence="6" key="2">
    <citation type="submission" date="2023-06" db="EMBL/GenBank/DDBJ databases">
        <authorList>
            <person name="Ma L."/>
            <person name="Liu K.-W."/>
            <person name="Li Z."/>
            <person name="Hsiao Y.-Y."/>
            <person name="Qi Y."/>
            <person name="Fu T."/>
            <person name="Tang G."/>
            <person name="Zhang D."/>
            <person name="Sun W.-H."/>
            <person name="Liu D.-K."/>
            <person name="Li Y."/>
            <person name="Chen G.-Z."/>
            <person name="Liu X.-D."/>
            <person name="Liao X.-Y."/>
            <person name="Jiang Y.-T."/>
            <person name="Yu X."/>
            <person name="Hao Y."/>
            <person name="Huang J."/>
            <person name="Zhao X.-W."/>
            <person name="Ke S."/>
            <person name="Chen Y.-Y."/>
            <person name="Wu W.-L."/>
            <person name="Hsu J.-L."/>
            <person name="Lin Y.-F."/>
            <person name="Huang M.-D."/>
            <person name="Li C.-Y."/>
            <person name="Huang L."/>
            <person name="Wang Z.-W."/>
            <person name="Zhao X."/>
            <person name="Zhong W.-Y."/>
            <person name="Peng D.-H."/>
            <person name="Ahmad S."/>
            <person name="Lan S."/>
            <person name="Zhang J.-S."/>
            <person name="Tsai W.-C."/>
            <person name="Van De Peer Y."/>
            <person name="Liu Z.-J."/>
        </authorList>
    </citation>
    <scope>NUCLEOTIDE SEQUENCE</scope>
    <source>
        <strain evidence="6">SCP</strain>
        <tissue evidence="6">Leaves</tissue>
    </source>
</reference>
<proteinExistence type="predicted"/>
<protein>
    <submittedName>
        <fullName evidence="6">High affinity nitrate transporter 2.5</fullName>
    </submittedName>
</protein>
<gene>
    <name evidence="6" type="ORF">QJS04_geneDACA005076</name>
</gene>
<evidence type="ECO:0000256" key="3">
    <source>
        <dbReference type="ARBA" id="ARBA00022989"/>
    </source>
</evidence>
<sequence length="78" mass="8508">MISGMTGSGGAVGAVTTQLMFFTRSRYSKETAISLMGIMAVVCTLRVAFIYFPDSGGILCGPFDEEDPEDEEYYSLFK</sequence>
<dbReference type="PANTHER" id="PTHR23515">
    <property type="entry name" value="HIGH-AFFINITY NITRATE TRANSPORTER 2.3"/>
    <property type="match status" value="1"/>
</dbReference>
<evidence type="ECO:0000256" key="4">
    <source>
        <dbReference type="ARBA" id="ARBA00023136"/>
    </source>
</evidence>
<keyword evidence="7" id="KW-1185">Reference proteome</keyword>
<keyword evidence="4 5" id="KW-0472">Membrane</keyword>
<dbReference type="Proteomes" id="UP001179952">
    <property type="component" value="Unassembled WGS sequence"/>
</dbReference>